<dbReference type="GO" id="GO:0005886">
    <property type="term" value="C:plasma membrane"/>
    <property type="evidence" value="ECO:0007669"/>
    <property type="project" value="UniProtKB-SubCell"/>
</dbReference>
<keyword evidence="5 13" id="KW-1003">Cell membrane</keyword>
<name>A0A2D2AVG8_9CAUL</name>
<keyword evidence="4 13" id="KW-0813">Transport</keyword>
<dbReference type="Pfam" id="PF01312">
    <property type="entry name" value="Bac_export_2"/>
    <property type="match status" value="1"/>
</dbReference>
<keyword evidence="6 13" id="KW-0812">Transmembrane</keyword>
<proteinExistence type="inferred from homology"/>
<sequence>MAEDAASKTEEPTPKKLEDSRKKGDVAKSQDVAQLASLLGAFGVLAIGGGWFMQDMAMRMLPFVQHPEDIDLSPGGAMLVTQEAAYAAAPILMAVLFAAAVAGFAGNVFQSGLIWTGEKMKPEFKKVSPLEGFKRIFGVDGLVQFLKSVIKIVVTGWVAWLVLKSHAHEMGQLAALDVAAILPLTGEITRALFYAVLTFLAATAILDFIWQRIRFMQKMRMSREELKEEFKQSDGDPHVKAKQKQIRAERSRRRMMQNVPKATVVVMNPTHYAVALRYEAGQTAAPECVAKGLDDLALRIRALAEEHGVPVVEDPPLARALYAAVEVDQQIPESHFEAVAKIIGFIMGAAQRRRGAQAGAARARPL</sequence>
<keyword evidence="16" id="KW-1185">Reference proteome</keyword>
<feature type="transmembrane region" description="Helical" evidence="13">
    <location>
        <begin position="191"/>
        <end position="210"/>
    </location>
</feature>
<evidence type="ECO:0000256" key="4">
    <source>
        <dbReference type="ARBA" id="ARBA00022448"/>
    </source>
</evidence>
<organism evidence="15 16">
    <name type="scientific">Caulobacter mirabilis</name>
    <dbReference type="NCBI Taxonomy" id="69666"/>
    <lineage>
        <taxon>Bacteria</taxon>
        <taxon>Pseudomonadati</taxon>
        <taxon>Pseudomonadota</taxon>
        <taxon>Alphaproteobacteria</taxon>
        <taxon>Caulobacterales</taxon>
        <taxon>Caulobacteraceae</taxon>
        <taxon>Caulobacter</taxon>
    </lineage>
</organism>
<keyword evidence="10 13" id="KW-0472">Membrane</keyword>
<dbReference type="Proteomes" id="UP000228945">
    <property type="component" value="Chromosome"/>
</dbReference>
<dbReference type="GO" id="GO:0044780">
    <property type="term" value="P:bacterial-type flagellum assembly"/>
    <property type="evidence" value="ECO:0007669"/>
    <property type="project" value="InterPro"/>
</dbReference>
<dbReference type="Gene3D" id="6.10.250.2080">
    <property type="match status" value="1"/>
</dbReference>
<evidence type="ECO:0000256" key="1">
    <source>
        <dbReference type="ARBA" id="ARBA00004651"/>
    </source>
</evidence>
<keyword evidence="15" id="KW-0969">Cilium</keyword>
<dbReference type="InterPro" id="IPR006135">
    <property type="entry name" value="T3SS_substrate_exporter"/>
</dbReference>
<evidence type="ECO:0000256" key="2">
    <source>
        <dbReference type="ARBA" id="ARBA00010690"/>
    </source>
</evidence>
<evidence type="ECO:0000256" key="9">
    <source>
        <dbReference type="ARBA" id="ARBA00022989"/>
    </source>
</evidence>
<reference evidence="15 16" key="1">
    <citation type="submission" date="2017-10" db="EMBL/GenBank/DDBJ databases">
        <title>Genome sequence of Caulobacter mirabilis FWC38.</title>
        <authorList>
            <person name="Fiebig A."/>
            <person name="Crosson S."/>
        </authorList>
    </citation>
    <scope>NUCLEOTIDE SEQUENCE [LARGE SCALE GENOMIC DNA]</scope>
    <source>
        <strain evidence="15 16">FWC 38</strain>
    </source>
</reference>
<evidence type="ECO:0000256" key="3">
    <source>
        <dbReference type="ARBA" id="ARBA00021622"/>
    </source>
</evidence>
<evidence type="ECO:0000256" key="7">
    <source>
        <dbReference type="ARBA" id="ARBA00022795"/>
    </source>
</evidence>
<comment type="subcellular location">
    <subcellularLocation>
        <location evidence="1">Cell membrane</location>
        <topology evidence="1">Multi-pass membrane protein</topology>
    </subcellularLocation>
</comment>
<dbReference type="NCBIfam" id="TIGR00328">
    <property type="entry name" value="flhB"/>
    <property type="match status" value="1"/>
</dbReference>
<evidence type="ECO:0000256" key="13">
    <source>
        <dbReference type="RuleBase" id="RU364091"/>
    </source>
</evidence>
<evidence type="ECO:0000313" key="15">
    <source>
        <dbReference type="EMBL" id="ATQ41986.1"/>
    </source>
</evidence>
<dbReference type="OrthoDB" id="9807950at2"/>
<evidence type="ECO:0000256" key="12">
    <source>
        <dbReference type="ARBA" id="ARBA00025078"/>
    </source>
</evidence>
<feature type="region of interest" description="Disordered" evidence="14">
    <location>
        <begin position="1"/>
        <end position="24"/>
    </location>
</feature>
<dbReference type="KEGG" id="cmb:CSW64_05945"/>
<keyword evidence="11 13" id="KW-1006">Bacterial flagellum protein export</keyword>
<keyword evidence="15" id="KW-0966">Cell projection</keyword>
<evidence type="ECO:0000256" key="10">
    <source>
        <dbReference type="ARBA" id="ARBA00023136"/>
    </source>
</evidence>
<keyword evidence="9 13" id="KW-1133">Transmembrane helix</keyword>
<dbReference type="InterPro" id="IPR029025">
    <property type="entry name" value="T3SS_substrate_exporter_C"/>
</dbReference>
<feature type="transmembrane region" description="Helical" evidence="13">
    <location>
        <begin position="84"/>
        <end position="115"/>
    </location>
</feature>
<feature type="transmembrane region" description="Helical" evidence="13">
    <location>
        <begin position="32"/>
        <end position="53"/>
    </location>
</feature>
<comment type="function">
    <text evidence="12 13">Required for formation of the rod structure in the basal body of the flagellar apparatus. Together with FliI and FliH, may constitute the export apparatus of flagellin.</text>
</comment>
<keyword evidence="15" id="KW-0282">Flagellum</keyword>
<gene>
    <name evidence="13 15" type="primary">flhB</name>
    <name evidence="15" type="ORF">CSW64_05945</name>
</gene>
<keyword evidence="8 13" id="KW-0653">Protein transport</keyword>
<protein>
    <recommendedName>
        <fullName evidence="3 13">Flagellar biosynthetic protein FlhB</fullName>
    </recommendedName>
</protein>
<dbReference type="GO" id="GO:0009306">
    <property type="term" value="P:protein secretion"/>
    <property type="evidence" value="ECO:0007669"/>
    <property type="project" value="InterPro"/>
</dbReference>
<comment type="similarity">
    <text evidence="2 13">Belongs to the type III secretion exporter family.</text>
</comment>
<evidence type="ECO:0000313" key="16">
    <source>
        <dbReference type="Proteomes" id="UP000228945"/>
    </source>
</evidence>
<dbReference type="SUPFAM" id="SSF160544">
    <property type="entry name" value="EscU C-terminal domain-like"/>
    <property type="match status" value="1"/>
</dbReference>
<dbReference type="EMBL" id="CP024201">
    <property type="protein sequence ID" value="ATQ41986.1"/>
    <property type="molecule type" value="Genomic_DNA"/>
</dbReference>
<evidence type="ECO:0000256" key="6">
    <source>
        <dbReference type="ARBA" id="ARBA00022692"/>
    </source>
</evidence>
<evidence type="ECO:0000256" key="14">
    <source>
        <dbReference type="SAM" id="MobiDB-lite"/>
    </source>
</evidence>
<dbReference type="PANTHER" id="PTHR30531">
    <property type="entry name" value="FLAGELLAR BIOSYNTHETIC PROTEIN FLHB"/>
    <property type="match status" value="1"/>
</dbReference>
<accession>A0A2D2AVG8</accession>
<keyword evidence="7 13" id="KW-1005">Bacterial flagellum biogenesis</keyword>
<evidence type="ECO:0000256" key="5">
    <source>
        <dbReference type="ARBA" id="ARBA00022475"/>
    </source>
</evidence>
<feature type="transmembrane region" description="Helical" evidence="13">
    <location>
        <begin position="136"/>
        <end position="163"/>
    </location>
</feature>
<evidence type="ECO:0000256" key="8">
    <source>
        <dbReference type="ARBA" id="ARBA00022927"/>
    </source>
</evidence>
<dbReference type="RefSeq" id="WP_099621242.1">
    <property type="nucleotide sequence ID" value="NZ_CP024201.1"/>
</dbReference>
<dbReference type="PRINTS" id="PR00950">
    <property type="entry name" value="TYPE3IMSPROT"/>
</dbReference>
<dbReference type="AlphaFoldDB" id="A0A2D2AVG8"/>
<dbReference type="InterPro" id="IPR006136">
    <property type="entry name" value="FlhB"/>
</dbReference>
<dbReference type="PANTHER" id="PTHR30531:SF12">
    <property type="entry name" value="FLAGELLAR BIOSYNTHETIC PROTEIN FLHB"/>
    <property type="match status" value="1"/>
</dbReference>
<dbReference type="Gene3D" id="3.40.1690.10">
    <property type="entry name" value="secretion proteins EscU"/>
    <property type="match status" value="1"/>
</dbReference>
<evidence type="ECO:0000256" key="11">
    <source>
        <dbReference type="ARBA" id="ARBA00023225"/>
    </source>
</evidence>